<gene>
    <name evidence="1" type="ORF">ACHIPZ_28425</name>
</gene>
<evidence type="ECO:0000313" key="1">
    <source>
        <dbReference type="EMBL" id="MFH5212098.1"/>
    </source>
</evidence>
<accession>A0ABW7JVR3</accession>
<evidence type="ECO:0000313" key="2">
    <source>
        <dbReference type="Proteomes" id="UP001609175"/>
    </source>
</evidence>
<proteinExistence type="predicted"/>
<dbReference type="EMBL" id="JBIMSO010000142">
    <property type="protein sequence ID" value="MFH5212098.1"/>
    <property type="molecule type" value="Genomic_DNA"/>
</dbReference>
<organism evidence="1 2">
    <name type="scientific">Antrihabitans spumae</name>
    <dbReference type="NCBI Taxonomy" id="3373370"/>
    <lineage>
        <taxon>Bacteria</taxon>
        <taxon>Bacillati</taxon>
        <taxon>Actinomycetota</taxon>
        <taxon>Actinomycetes</taxon>
        <taxon>Mycobacteriales</taxon>
        <taxon>Nocardiaceae</taxon>
        <taxon>Antrihabitans</taxon>
    </lineage>
</organism>
<dbReference type="Proteomes" id="UP001609175">
    <property type="component" value="Unassembled WGS sequence"/>
</dbReference>
<dbReference type="RefSeq" id="WP_395119139.1">
    <property type="nucleotide sequence ID" value="NZ_JBIMSO010000142.1"/>
</dbReference>
<sequence>MDSKVWAVVQQWYGGAYEGFGILVTEECEEIVAWDALVDTDLPLQPGDRVLIDDSAGADGSGTMRLVKVR</sequence>
<name>A0ABW7JVR3_9NOCA</name>
<protein>
    <submittedName>
        <fullName evidence="1">Uncharacterized protein</fullName>
    </submittedName>
</protein>
<reference evidence="1 2" key="1">
    <citation type="submission" date="2024-10" db="EMBL/GenBank/DDBJ databases">
        <authorList>
            <person name="Riesco R."/>
        </authorList>
    </citation>
    <scope>NUCLEOTIDE SEQUENCE [LARGE SCALE GENOMIC DNA]</scope>
    <source>
        <strain evidence="1 2">NCIMB 15449</strain>
    </source>
</reference>
<comment type="caution">
    <text evidence="1">The sequence shown here is derived from an EMBL/GenBank/DDBJ whole genome shotgun (WGS) entry which is preliminary data.</text>
</comment>